<reference evidence="2" key="1">
    <citation type="journal article" date="2020" name="Fungal Divers.">
        <title>Resolving the Mortierellaceae phylogeny through synthesis of multi-gene phylogenetics and phylogenomics.</title>
        <authorList>
            <person name="Vandepol N."/>
            <person name="Liber J."/>
            <person name="Desiro A."/>
            <person name="Na H."/>
            <person name="Kennedy M."/>
            <person name="Barry K."/>
            <person name="Grigoriev I.V."/>
            <person name="Miller A.N."/>
            <person name="O'Donnell K."/>
            <person name="Stajich J.E."/>
            <person name="Bonito G."/>
        </authorList>
    </citation>
    <scope>NUCLEOTIDE SEQUENCE</scope>
    <source>
        <strain evidence="2">CK1249</strain>
    </source>
</reference>
<feature type="region of interest" description="Disordered" evidence="1">
    <location>
        <begin position="216"/>
        <end position="262"/>
    </location>
</feature>
<comment type="caution">
    <text evidence="2">The sequence shown here is derived from an EMBL/GenBank/DDBJ whole genome shotgun (WGS) entry which is preliminary data.</text>
</comment>
<dbReference type="AlphaFoldDB" id="A0A9P6J4C5"/>
<dbReference type="Proteomes" id="UP000738359">
    <property type="component" value="Unassembled WGS sequence"/>
</dbReference>
<evidence type="ECO:0000313" key="3">
    <source>
        <dbReference type="Proteomes" id="UP000738359"/>
    </source>
</evidence>
<feature type="compositionally biased region" description="Basic and acidic residues" evidence="1">
    <location>
        <begin position="495"/>
        <end position="510"/>
    </location>
</feature>
<accession>A0A9P6J4C5</accession>
<protein>
    <submittedName>
        <fullName evidence="2">Uncharacterized protein</fullName>
    </submittedName>
</protein>
<dbReference type="OrthoDB" id="2448622at2759"/>
<evidence type="ECO:0000256" key="1">
    <source>
        <dbReference type="SAM" id="MobiDB-lite"/>
    </source>
</evidence>
<gene>
    <name evidence="2" type="ORF">BGZ70_008245</name>
</gene>
<keyword evidence="3" id="KW-1185">Reference proteome</keyword>
<dbReference type="EMBL" id="JAAAHY010000579">
    <property type="protein sequence ID" value="KAF9961580.1"/>
    <property type="molecule type" value="Genomic_DNA"/>
</dbReference>
<organism evidence="2 3">
    <name type="scientific">Mortierella alpina</name>
    <name type="common">Oleaginous fungus</name>
    <name type="synonym">Mortierella renispora</name>
    <dbReference type="NCBI Taxonomy" id="64518"/>
    <lineage>
        <taxon>Eukaryota</taxon>
        <taxon>Fungi</taxon>
        <taxon>Fungi incertae sedis</taxon>
        <taxon>Mucoromycota</taxon>
        <taxon>Mortierellomycotina</taxon>
        <taxon>Mortierellomycetes</taxon>
        <taxon>Mortierellales</taxon>
        <taxon>Mortierellaceae</taxon>
        <taxon>Mortierella</taxon>
    </lineage>
</organism>
<feature type="region of interest" description="Disordered" evidence="1">
    <location>
        <begin position="149"/>
        <end position="175"/>
    </location>
</feature>
<sequence>MNTSFHQQLPQRSSQFSEWTSVKEKERARLLAHMARVREAQPLLPTAEAARENLKQLSQRIHQRRTRARETILYDLHQGVKTVEAQVQKQVDMVLSRLKDAPGSKYAFALTHTFLTQIPQALSNTILPSAISAVADTVAGRTTNSLTTLRGRAGLDEEDEEEDDDEDDDDLENLDGLDDISYQQHMALMRFHHQQDPGWSQQLSSEFGTIALAPTSLASSSESPTGEASSKIAVRSSTDMENQECDTTISEPTSGCSSGSECEKLGSVSISSAGASEILAAYTHHNYSTAAAQVLTAALPSFIPSMVAPIVCVFSYPSPPATKPNSPDHPTHASPSLVNDQRGQGPPATTPAAAESDARSTLNATHRDRRQVSKDKKIEDEYSRLYGEDSEYETDGEEQDIKDEDLVAIKKENDVEDGDADDEADAAVFLRFGGPCRSSPLAASSSARFDSSQQTVPPQGLALMDIQPLPTTAMRNPSHEAHRPLLQDPLANYRSERSPRVGHSHAHERPAMASNEKSLRVVRKEFLIDKRFTLEEIPMRL</sequence>
<feature type="compositionally biased region" description="Low complexity" evidence="1">
    <location>
        <begin position="218"/>
        <end position="230"/>
    </location>
</feature>
<feature type="compositionally biased region" description="Polar residues" evidence="1">
    <location>
        <begin position="235"/>
        <end position="260"/>
    </location>
</feature>
<feature type="region of interest" description="Disordered" evidence="1">
    <location>
        <begin position="320"/>
        <end position="376"/>
    </location>
</feature>
<feature type="region of interest" description="Disordered" evidence="1">
    <location>
        <begin position="495"/>
        <end position="516"/>
    </location>
</feature>
<feature type="compositionally biased region" description="Polar residues" evidence="1">
    <location>
        <begin position="333"/>
        <end position="342"/>
    </location>
</feature>
<proteinExistence type="predicted"/>
<name>A0A9P6J4C5_MORAP</name>
<feature type="region of interest" description="Disordered" evidence="1">
    <location>
        <begin position="1"/>
        <end position="20"/>
    </location>
</feature>
<evidence type="ECO:0000313" key="2">
    <source>
        <dbReference type="EMBL" id="KAF9961580.1"/>
    </source>
</evidence>
<feature type="compositionally biased region" description="Acidic residues" evidence="1">
    <location>
        <begin position="156"/>
        <end position="175"/>
    </location>
</feature>